<evidence type="ECO:0000313" key="3">
    <source>
        <dbReference type="EMBL" id="KZT66419.1"/>
    </source>
</evidence>
<dbReference type="AlphaFoldDB" id="A0A165N2C4"/>
<keyword evidence="1" id="KW-1133">Transmembrane helix</keyword>
<feature type="transmembrane region" description="Helical" evidence="1">
    <location>
        <begin position="169"/>
        <end position="188"/>
    </location>
</feature>
<feature type="transmembrane region" description="Helical" evidence="1">
    <location>
        <begin position="43"/>
        <end position="68"/>
    </location>
</feature>
<sequence>MTSLGLTLGCVFIGTGFFSTMLYGVTCAQFTYYASHYHARDGLLLRTFVLFIWVLDTVVTIADVYILYNYSVDGHGVLTSLEVLPKMFSVEYATVGIAIFIVQMFYVHGIWHLLPNMRQRWKVACVAFPVSLSVLSAAMALESLKVIADADYNVTKTLAAAVAPTMTKIWSASIADVYVCAVLPWLLYKKKTGLVRTDNTLHKLIIYLVNRGILLALAQIAICVAYLGSKEKGMLWLIFHCLSGKVYVNSMMAVLNAREHLRSTRSRSHDVYLTAMK</sequence>
<evidence type="ECO:0000256" key="1">
    <source>
        <dbReference type="SAM" id="Phobius"/>
    </source>
</evidence>
<feature type="transmembrane region" description="Helical" evidence="1">
    <location>
        <begin position="208"/>
        <end position="228"/>
    </location>
</feature>
<reference evidence="3 4" key="1">
    <citation type="journal article" date="2016" name="Mol. Biol. Evol.">
        <title>Comparative Genomics of Early-Diverging Mushroom-Forming Fungi Provides Insights into the Origins of Lignocellulose Decay Capabilities.</title>
        <authorList>
            <person name="Nagy L.G."/>
            <person name="Riley R."/>
            <person name="Tritt A."/>
            <person name="Adam C."/>
            <person name="Daum C."/>
            <person name="Floudas D."/>
            <person name="Sun H."/>
            <person name="Yadav J.S."/>
            <person name="Pangilinan J."/>
            <person name="Larsson K.H."/>
            <person name="Matsuura K."/>
            <person name="Barry K."/>
            <person name="Labutti K."/>
            <person name="Kuo R."/>
            <person name="Ohm R.A."/>
            <person name="Bhattacharya S.S."/>
            <person name="Shirouzu T."/>
            <person name="Yoshinaga Y."/>
            <person name="Martin F.M."/>
            <person name="Grigoriev I.V."/>
            <person name="Hibbett D.S."/>
        </authorList>
    </citation>
    <scope>NUCLEOTIDE SEQUENCE [LARGE SCALE GENOMIC DNA]</scope>
    <source>
        <strain evidence="3 4">L-15889</strain>
    </source>
</reference>
<feature type="transmembrane region" description="Helical" evidence="1">
    <location>
        <begin position="6"/>
        <end position="31"/>
    </location>
</feature>
<dbReference type="Pfam" id="PF20152">
    <property type="entry name" value="DUF6534"/>
    <property type="match status" value="1"/>
</dbReference>
<feature type="transmembrane region" description="Helical" evidence="1">
    <location>
        <begin position="123"/>
        <end position="141"/>
    </location>
</feature>
<protein>
    <recommendedName>
        <fullName evidence="2">DUF6534 domain-containing protein</fullName>
    </recommendedName>
</protein>
<dbReference type="EMBL" id="KV429089">
    <property type="protein sequence ID" value="KZT66419.1"/>
    <property type="molecule type" value="Genomic_DNA"/>
</dbReference>
<dbReference type="Proteomes" id="UP000076727">
    <property type="component" value="Unassembled WGS sequence"/>
</dbReference>
<keyword evidence="1" id="KW-0812">Transmembrane</keyword>
<feature type="transmembrane region" description="Helical" evidence="1">
    <location>
        <begin position="234"/>
        <end position="257"/>
    </location>
</feature>
<dbReference type="OrthoDB" id="2797442at2759"/>
<feature type="transmembrane region" description="Helical" evidence="1">
    <location>
        <begin position="88"/>
        <end position="111"/>
    </location>
</feature>
<dbReference type="InterPro" id="IPR045339">
    <property type="entry name" value="DUF6534"/>
</dbReference>
<organism evidence="3 4">
    <name type="scientific">Daedalea quercina L-15889</name>
    <dbReference type="NCBI Taxonomy" id="1314783"/>
    <lineage>
        <taxon>Eukaryota</taxon>
        <taxon>Fungi</taxon>
        <taxon>Dikarya</taxon>
        <taxon>Basidiomycota</taxon>
        <taxon>Agaricomycotina</taxon>
        <taxon>Agaricomycetes</taxon>
        <taxon>Polyporales</taxon>
        <taxon>Fomitopsis</taxon>
    </lineage>
</organism>
<gene>
    <name evidence="3" type="ORF">DAEQUDRAFT_767990</name>
</gene>
<evidence type="ECO:0000313" key="4">
    <source>
        <dbReference type="Proteomes" id="UP000076727"/>
    </source>
</evidence>
<keyword evidence="1" id="KW-0472">Membrane</keyword>
<name>A0A165N2C4_9APHY</name>
<accession>A0A165N2C4</accession>
<dbReference type="PANTHER" id="PTHR40465">
    <property type="entry name" value="CHROMOSOME 1, WHOLE GENOME SHOTGUN SEQUENCE"/>
    <property type="match status" value="1"/>
</dbReference>
<dbReference type="PANTHER" id="PTHR40465:SF1">
    <property type="entry name" value="DUF6534 DOMAIN-CONTAINING PROTEIN"/>
    <property type="match status" value="1"/>
</dbReference>
<evidence type="ECO:0000259" key="2">
    <source>
        <dbReference type="Pfam" id="PF20152"/>
    </source>
</evidence>
<dbReference type="STRING" id="1314783.A0A165N2C4"/>
<keyword evidence="4" id="KW-1185">Reference proteome</keyword>
<feature type="domain" description="DUF6534" evidence="2">
    <location>
        <begin position="173"/>
        <end position="260"/>
    </location>
</feature>
<proteinExistence type="predicted"/>